<dbReference type="Gene3D" id="3.40.50.300">
    <property type="entry name" value="P-loop containing nucleotide triphosphate hydrolases"/>
    <property type="match status" value="1"/>
</dbReference>
<reference evidence="7 8" key="1">
    <citation type="submission" date="2021-03" db="EMBL/GenBank/DDBJ databases">
        <title>Sequencing the genomes of 1000 actinobacteria strains.</title>
        <authorList>
            <person name="Klenk H.-P."/>
        </authorList>
    </citation>
    <scope>NUCLEOTIDE SEQUENCE [LARGE SCALE GENOMIC DNA]</scope>
    <source>
        <strain evidence="7 8">DSM 44580</strain>
    </source>
</reference>
<dbReference type="CDD" id="cd03230">
    <property type="entry name" value="ABC_DR_subfamily_A"/>
    <property type="match status" value="1"/>
</dbReference>
<evidence type="ECO:0000259" key="6">
    <source>
        <dbReference type="PROSITE" id="PS50893"/>
    </source>
</evidence>
<dbReference type="Proteomes" id="UP001519363">
    <property type="component" value="Unassembled WGS sequence"/>
</dbReference>
<comment type="caution">
    <text evidence="7">The sequence shown here is derived from an EMBL/GenBank/DDBJ whole genome shotgun (WGS) entry which is preliminary data.</text>
</comment>
<dbReference type="InterPro" id="IPR050763">
    <property type="entry name" value="ABC_transporter_ATP-binding"/>
</dbReference>
<keyword evidence="3" id="KW-0547">Nucleotide-binding</keyword>
<gene>
    <name evidence="7" type="ORF">JOF53_008136</name>
</gene>
<keyword evidence="2" id="KW-0813">Transport</keyword>
<evidence type="ECO:0000256" key="2">
    <source>
        <dbReference type="ARBA" id="ARBA00022448"/>
    </source>
</evidence>
<keyword evidence="8" id="KW-1185">Reference proteome</keyword>
<evidence type="ECO:0000313" key="7">
    <source>
        <dbReference type="EMBL" id="MBP2479264.1"/>
    </source>
</evidence>
<dbReference type="InterPro" id="IPR027417">
    <property type="entry name" value="P-loop_NTPase"/>
</dbReference>
<protein>
    <submittedName>
        <fullName evidence="7">ABC-2 type transport system ATP-binding protein</fullName>
    </submittedName>
</protein>
<dbReference type="PANTHER" id="PTHR42711:SF17">
    <property type="entry name" value="ABC TRANSPORTER ATP-BINDING PROTEIN"/>
    <property type="match status" value="1"/>
</dbReference>
<evidence type="ECO:0000256" key="3">
    <source>
        <dbReference type="ARBA" id="ARBA00022741"/>
    </source>
</evidence>
<dbReference type="InterPro" id="IPR017871">
    <property type="entry name" value="ABC_transporter-like_CS"/>
</dbReference>
<dbReference type="InterPro" id="IPR003439">
    <property type="entry name" value="ABC_transporter-like_ATP-bd"/>
</dbReference>
<evidence type="ECO:0000256" key="4">
    <source>
        <dbReference type="ARBA" id="ARBA00022840"/>
    </source>
</evidence>
<dbReference type="PANTHER" id="PTHR42711">
    <property type="entry name" value="ABC TRANSPORTER ATP-BINDING PROTEIN"/>
    <property type="match status" value="1"/>
</dbReference>
<organism evidence="7 8">
    <name type="scientific">Crossiella equi</name>
    <dbReference type="NCBI Taxonomy" id="130796"/>
    <lineage>
        <taxon>Bacteria</taxon>
        <taxon>Bacillati</taxon>
        <taxon>Actinomycetota</taxon>
        <taxon>Actinomycetes</taxon>
        <taxon>Pseudonocardiales</taxon>
        <taxon>Pseudonocardiaceae</taxon>
        <taxon>Crossiella</taxon>
    </lineage>
</organism>
<proteinExistence type="predicted"/>
<name>A0ABS5ARR4_9PSEU</name>
<dbReference type="SMART" id="SM00382">
    <property type="entry name" value="AAA"/>
    <property type="match status" value="1"/>
</dbReference>
<keyword evidence="4 7" id="KW-0067">ATP-binding</keyword>
<dbReference type="SUPFAM" id="SSF52540">
    <property type="entry name" value="P-loop containing nucleoside triphosphate hydrolases"/>
    <property type="match status" value="1"/>
</dbReference>
<dbReference type="EMBL" id="JAGIOO010000001">
    <property type="protein sequence ID" value="MBP2479264.1"/>
    <property type="molecule type" value="Genomic_DNA"/>
</dbReference>
<accession>A0ABS5ARR4</accession>
<dbReference type="PROSITE" id="PS50893">
    <property type="entry name" value="ABC_TRANSPORTER_2"/>
    <property type="match status" value="1"/>
</dbReference>
<dbReference type="RefSeq" id="WP_086786527.1">
    <property type="nucleotide sequence ID" value="NZ_JAGIOO010000001.1"/>
</dbReference>
<sequence>MNEAVLLDAVTKAYGPVRAVNGVDLAVPAGQTVALLGPNGAGKSTSINLLLGLLSPDKGRAALFGGPPERAIRAGRVGVLPQEAKLIPRVTVRELVDFVRRGYPEPLPLEEVLELAGLTGLATRRADALSGGQARRVQFALAMAGDPELVVLDEPTTALDVEHRREFWNYLRAFAARGRTVLFSTHYLDEVEENADRVVVVAAGRTIADATPAGLREQVGGRTVTVRLGEHPVTRLGALPGVRAVRVSGGRAHLSSADADATVCALAQLGAVHEIEVTAVGLEEAFLALTNRERSAV</sequence>
<dbReference type="InterPro" id="IPR003593">
    <property type="entry name" value="AAA+_ATPase"/>
</dbReference>
<evidence type="ECO:0000256" key="5">
    <source>
        <dbReference type="ARBA" id="ARBA00023251"/>
    </source>
</evidence>
<dbReference type="GO" id="GO:0005524">
    <property type="term" value="F:ATP binding"/>
    <property type="evidence" value="ECO:0007669"/>
    <property type="project" value="UniProtKB-KW"/>
</dbReference>
<keyword evidence="5" id="KW-0046">Antibiotic resistance</keyword>
<evidence type="ECO:0000313" key="8">
    <source>
        <dbReference type="Proteomes" id="UP001519363"/>
    </source>
</evidence>
<evidence type="ECO:0000256" key="1">
    <source>
        <dbReference type="ARBA" id="ARBA00004202"/>
    </source>
</evidence>
<dbReference type="Pfam" id="PF00005">
    <property type="entry name" value="ABC_tran"/>
    <property type="match status" value="1"/>
</dbReference>
<comment type="subcellular location">
    <subcellularLocation>
        <location evidence="1">Cell membrane</location>
        <topology evidence="1">Peripheral membrane protein</topology>
    </subcellularLocation>
</comment>
<dbReference type="PROSITE" id="PS00211">
    <property type="entry name" value="ABC_TRANSPORTER_1"/>
    <property type="match status" value="1"/>
</dbReference>
<feature type="domain" description="ABC transporter" evidence="6">
    <location>
        <begin position="5"/>
        <end position="228"/>
    </location>
</feature>